<dbReference type="InterPro" id="IPR045351">
    <property type="entry name" value="DUF6531"/>
</dbReference>
<name>A0A150QUF0_SORCE</name>
<dbReference type="PANTHER" id="PTHR32305">
    <property type="match status" value="1"/>
</dbReference>
<evidence type="ECO:0000256" key="2">
    <source>
        <dbReference type="SAM" id="MobiDB-lite"/>
    </source>
</evidence>
<accession>A0A150QUF0</accession>
<protein>
    <submittedName>
        <fullName evidence="5">Uncharacterized protein</fullName>
    </submittedName>
</protein>
<evidence type="ECO:0000313" key="5">
    <source>
        <dbReference type="EMBL" id="KYF71266.1"/>
    </source>
</evidence>
<feature type="region of interest" description="Disordered" evidence="2">
    <location>
        <begin position="304"/>
        <end position="330"/>
    </location>
</feature>
<dbReference type="InterPro" id="IPR006530">
    <property type="entry name" value="YD"/>
</dbReference>
<gene>
    <name evidence="5" type="ORF">BE17_45540</name>
</gene>
<evidence type="ECO:0000259" key="4">
    <source>
        <dbReference type="Pfam" id="PF25023"/>
    </source>
</evidence>
<proteinExistence type="predicted"/>
<dbReference type="NCBIfam" id="TIGR03696">
    <property type="entry name" value="Rhs_assc_core"/>
    <property type="match status" value="1"/>
</dbReference>
<dbReference type="InterPro" id="IPR056823">
    <property type="entry name" value="TEN-like_YD-shell"/>
</dbReference>
<dbReference type="EMBL" id="JEMB01003534">
    <property type="protein sequence ID" value="KYF71266.1"/>
    <property type="molecule type" value="Genomic_DNA"/>
</dbReference>
<evidence type="ECO:0000256" key="1">
    <source>
        <dbReference type="ARBA" id="ARBA00022737"/>
    </source>
</evidence>
<sequence>MDFQLPGFLWVTMIRHYRTSSVPLDAGIGRGWSHSLLWYAERHGDHLVLVDETLRRTTIALPDAEETLLLPYGRRLWREQDRLVVDLQDGLLRVLAPSSTRHRWELAELRDASGNIAEIRWRDGAVVEIVDSVGRRAWLERDDRFASWWVVASDEQGREHRQRLVTYELDERGDLVRAVDAGGAETRYAYDEDHYLVLEERPDKVRYHFVYKTVFGQRRCVETWGDLEGEDILAALGAPEASAPDRPKGIFHTRFTYGPGPHETTMVDACGGIHRYWGNELGLIKHYVDPCGYETRFAYDEAGRATSSTQPNGLRWSRSYDATGAPARTSADEARAQVSDKDGARVLRLPSGLTMTERTRNGRTIERIAPSGAATRASYDDRGKNRAIAWPDGSTTSFQYDAHGNVREVVDAAGAVWRYTFDVFGLPVRLTLPTGATFELSYDSRGDLVALEGPEGQRTRWTLDAAQHVVDVEWPGGGRESFRHVAGALVERLRPDGARIRAGYDALLRLRWVENPAGERHERQYDARGRLVSERSFAGLSTRYDYDGGDRPVAISRPDGSFMRFVLDQLGRVVERQHSSGERTHFEYDAFGEVRRASNASTSVLFERDALGRVAREVQECGGHRFTVEYTHDLLGRVVARRYSTGWSAELGRGAGGWLARVGLREDERGAAPLDVSLERDHERREIARSLGDLRLATERSALGFPTRVSLQRAEETLRTRAYAWDPRGPVHHIDDDRHGARSYVLDPVGRPLAARGLGASEAFEIAPQGTPVPRGAGWQLGPGGRPLRTTTAELSWDDRGRLVRKATGSAARSWTFEYDAEDRLVLARSDAGQRIRYVYDPFGRRLAELGDDGRSTFFLWDDESLVEEVDSGHARSVRRVFDDDGFTPLAERTVEGQWRLLATDLTATPWLYAAPDGEIADVDLSAWGSVARSSGAIGALRFAGHHADPRTGLHYNRFRYYDPELSVYLTPDPLGFPASFQDIGFLPNATFYVDPLGLVVIVQGSNDKVINDSVAMYKKQYPGATVVQGHELPSANLAGEDHVIVVSHGDPGSIEWNGKKKSIGGKELGKQLNAAGFNGAAPGAKVEIASCNGATKPIFGPSMAQGVADTTLAPTSGGKADSRVGAYLGSDMVIGKIVPSYGATITKPGPPVHEKVIKGSWVTVDPRPF</sequence>
<dbReference type="InterPro" id="IPR031325">
    <property type="entry name" value="RHS_repeat"/>
</dbReference>
<feature type="domain" description="Teneurin-like YD-shell" evidence="4">
    <location>
        <begin position="780"/>
        <end position="973"/>
    </location>
</feature>
<reference evidence="5 6" key="1">
    <citation type="submission" date="2014-02" db="EMBL/GenBank/DDBJ databases">
        <title>The small core and large imbalanced accessory genome model reveals a collaborative survival strategy of Sorangium cellulosum strains in nature.</title>
        <authorList>
            <person name="Han K."/>
            <person name="Peng R."/>
            <person name="Blom J."/>
            <person name="Li Y.-Z."/>
        </authorList>
    </citation>
    <scope>NUCLEOTIDE SEQUENCE [LARGE SCALE GENOMIC DNA]</scope>
    <source>
        <strain evidence="5 6">So0011-07</strain>
    </source>
</reference>
<comment type="caution">
    <text evidence="5">The sequence shown here is derived from an EMBL/GenBank/DDBJ whole genome shotgun (WGS) entry which is preliminary data.</text>
</comment>
<feature type="domain" description="DUF6531" evidence="3">
    <location>
        <begin position="2"/>
        <end position="57"/>
    </location>
</feature>
<dbReference type="Proteomes" id="UP000075635">
    <property type="component" value="Unassembled WGS sequence"/>
</dbReference>
<dbReference type="Gene3D" id="2.180.10.10">
    <property type="entry name" value="RHS repeat-associated core"/>
    <property type="match status" value="3"/>
</dbReference>
<dbReference type="NCBIfam" id="TIGR01643">
    <property type="entry name" value="YD_repeat_2x"/>
    <property type="match status" value="7"/>
</dbReference>
<feature type="domain" description="Teneurin-like YD-shell" evidence="4">
    <location>
        <begin position="519"/>
        <end position="638"/>
    </location>
</feature>
<dbReference type="Pfam" id="PF20148">
    <property type="entry name" value="DUF6531"/>
    <property type="match status" value="1"/>
</dbReference>
<dbReference type="Pfam" id="PF05593">
    <property type="entry name" value="RHS_repeat"/>
    <property type="match status" value="1"/>
</dbReference>
<dbReference type="PANTHER" id="PTHR32305:SF15">
    <property type="entry name" value="PROTEIN RHSA-RELATED"/>
    <property type="match status" value="1"/>
</dbReference>
<keyword evidence="1" id="KW-0677">Repeat</keyword>
<dbReference type="AlphaFoldDB" id="A0A150QUF0"/>
<dbReference type="InterPro" id="IPR022385">
    <property type="entry name" value="Rhs_assc_core"/>
</dbReference>
<evidence type="ECO:0000259" key="3">
    <source>
        <dbReference type="Pfam" id="PF20148"/>
    </source>
</evidence>
<evidence type="ECO:0000313" key="6">
    <source>
        <dbReference type="Proteomes" id="UP000075635"/>
    </source>
</evidence>
<feature type="domain" description="Teneurin-like YD-shell" evidence="4">
    <location>
        <begin position="372"/>
        <end position="511"/>
    </location>
</feature>
<organism evidence="5 6">
    <name type="scientific">Sorangium cellulosum</name>
    <name type="common">Polyangium cellulosum</name>
    <dbReference type="NCBI Taxonomy" id="56"/>
    <lineage>
        <taxon>Bacteria</taxon>
        <taxon>Pseudomonadati</taxon>
        <taxon>Myxococcota</taxon>
        <taxon>Polyangia</taxon>
        <taxon>Polyangiales</taxon>
        <taxon>Polyangiaceae</taxon>
        <taxon>Sorangium</taxon>
    </lineage>
</organism>
<dbReference type="InterPro" id="IPR050708">
    <property type="entry name" value="T6SS_VgrG/RHS"/>
</dbReference>
<dbReference type="Pfam" id="PF25023">
    <property type="entry name" value="TEN_YD-shell"/>
    <property type="match status" value="3"/>
</dbReference>